<dbReference type="Gene3D" id="3.30.559.10">
    <property type="entry name" value="Chloramphenicol acetyltransferase-like domain"/>
    <property type="match status" value="1"/>
</dbReference>
<dbReference type="InterPro" id="IPR009081">
    <property type="entry name" value="PP-bd_ACP"/>
</dbReference>
<reference evidence="8" key="1">
    <citation type="journal article" date="2017" name="Genome Biol.">
        <title>Comparative genomics reveals high biological diversity and specific adaptations in the industrially and medically important fungal genus Aspergillus.</title>
        <authorList>
            <person name="de Vries R.P."/>
            <person name="Riley R."/>
            <person name="Wiebenga A."/>
            <person name="Aguilar-Osorio G."/>
            <person name="Amillis S."/>
            <person name="Uchima C.A."/>
            <person name="Anderluh G."/>
            <person name="Asadollahi M."/>
            <person name="Askin M."/>
            <person name="Barry K."/>
            <person name="Battaglia E."/>
            <person name="Bayram O."/>
            <person name="Benocci T."/>
            <person name="Braus-Stromeyer S.A."/>
            <person name="Caldana C."/>
            <person name="Canovas D."/>
            <person name="Cerqueira G.C."/>
            <person name="Chen F."/>
            <person name="Chen W."/>
            <person name="Choi C."/>
            <person name="Clum A."/>
            <person name="Dos Santos R.A."/>
            <person name="Damasio A.R."/>
            <person name="Diallinas G."/>
            <person name="Emri T."/>
            <person name="Fekete E."/>
            <person name="Flipphi M."/>
            <person name="Freyberg S."/>
            <person name="Gallo A."/>
            <person name="Gournas C."/>
            <person name="Habgood R."/>
            <person name="Hainaut M."/>
            <person name="Harispe M.L."/>
            <person name="Henrissat B."/>
            <person name="Hilden K.S."/>
            <person name="Hope R."/>
            <person name="Hossain A."/>
            <person name="Karabika E."/>
            <person name="Karaffa L."/>
            <person name="Karanyi Z."/>
            <person name="Krasevec N."/>
            <person name="Kuo A."/>
            <person name="Kusch H."/>
            <person name="LaButti K."/>
            <person name="Lagendijk E.L."/>
            <person name="Lapidus A."/>
            <person name="Levasseur A."/>
            <person name="Lindquist E."/>
            <person name="Lipzen A."/>
            <person name="Logrieco A.F."/>
            <person name="MacCabe A."/>
            <person name="Maekelae M.R."/>
            <person name="Malavazi I."/>
            <person name="Melin P."/>
            <person name="Meyer V."/>
            <person name="Mielnichuk N."/>
            <person name="Miskei M."/>
            <person name="Molnar A.P."/>
            <person name="Mule G."/>
            <person name="Ngan C.Y."/>
            <person name="Orejas M."/>
            <person name="Orosz E."/>
            <person name="Ouedraogo J.P."/>
            <person name="Overkamp K.M."/>
            <person name="Park H.-S."/>
            <person name="Perrone G."/>
            <person name="Piumi F."/>
            <person name="Punt P.J."/>
            <person name="Ram A.F."/>
            <person name="Ramon A."/>
            <person name="Rauscher S."/>
            <person name="Record E."/>
            <person name="Riano-Pachon D.M."/>
            <person name="Robert V."/>
            <person name="Roehrig J."/>
            <person name="Ruller R."/>
            <person name="Salamov A."/>
            <person name="Salih N.S."/>
            <person name="Samson R.A."/>
            <person name="Sandor E."/>
            <person name="Sanguinetti M."/>
            <person name="Schuetze T."/>
            <person name="Sepcic K."/>
            <person name="Shelest E."/>
            <person name="Sherlock G."/>
            <person name="Sophianopoulou V."/>
            <person name="Squina F.M."/>
            <person name="Sun H."/>
            <person name="Susca A."/>
            <person name="Todd R.B."/>
            <person name="Tsang A."/>
            <person name="Unkles S.E."/>
            <person name="van de Wiele N."/>
            <person name="van Rossen-Uffink D."/>
            <person name="Oliveira J.V."/>
            <person name="Vesth T.C."/>
            <person name="Visser J."/>
            <person name="Yu J.-H."/>
            <person name="Zhou M."/>
            <person name="Andersen M.R."/>
            <person name="Archer D.B."/>
            <person name="Baker S.E."/>
            <person name="Benoit I."/>
            <person name="Brakhage A.A."/>
            <person name="Braus G.H."/>
            <person name="Fischer R."/>
            <person name="Frisvad J.C."/>
            <person name="Goldman G.H."/>
            <person name="Houbraken J."/>
            <person name="Oakley B."/>
            <person name="Pocsi I."/>
            <person name="Scazzocchio C."/>
            <person name="Seiboth B."/>
            <person name="vanKuyk P.A."/>
            <person name="Wortman J."/>
            <person name="Dyer P.S."/>
            <person name="Grigoriev I.V."/>
        </authorList>
    </citation>
    <scope>NUCLEOTIDE SEQUENCE [LARGE SCALE GENOMIC DNA]</scope>
    <source>
        <strain evidence="8">CBS 583.65</strain>
    </source>
</reference>
<dbReference type="RefSeq" id="XP_040673867.1">
    <property type="nucleotide sequence ID" value="XM_040807941.1"/>
</dbReference>
<keyword evidence="1" id="KW-0596">Phosphopantetheine</keyword>
<evidence type="ECO:0000256" key="3">
    <source>
        <dbReference type="ARBA" id="ARBA00022598"/>
    </source>
</evidence>
<evidence type="ECO:0000259" key="6">
    <source>
        <dbReference type="PROSITE" id="PS50075"/>
    </source>
</evidence>
<organism evidence="7 8">
    <name type="scientific">Aspergillus versicolor CBS 583.65</name>
    <dbReference type="NCBI Taxonomy" id="1036611"/>
    <lineage>
        <taxon>Eukaryota</taxon>
        <taxon>Fungi</taxon>
        <taxon>Dikarya</taxon>
        <taxon>Ascomycota</taxon>
        <taxon>Pezizomycotina</taxon>
        <taxon>Eurotiomycetes</taxon>
        <taxon>Eurotiomycetidae</taxon>
        <taxon>Eurotiales</taxon>
        <taxon>Aspergillaceae</taxon>
        <taxon>Aspergillus</taxon>
        <taxon>Aspergillus subgen. Nidulantes</taxon>
    </lineage>
</organism>
<dbReference type="PROSITE" id="PS50075">
    <property type="entry name" value="CARRIER"/>
    <property type="match status" value="2"/>
</dbReference>
<sequence length="1726" mass="189528">MQGTVAENVRGILQLDEAFSNNTLDFFLLLSSATGSIGRPEHTAHSTVTAFMSSIIQRRKERGLAGSIIHAGEVRGIGCDNRSPYCHDSISWFPMSERDLGETLSEAILAGSGASSCNREILAGLGHISPQQQKQTWVQDPRLWHLVLHQNNGMARQPIGDGAADDLRLELAPSLEAAGEIVERMLINEIRKRLQVSGDEVITRNTLMVELGVDSLVAIDLRTWFSNELSVDIPTLKLLGGASIGDLADHATSNSALLIGLKDEQPQRTEDNTGLSDPSGDGSPTSSQSDSNSLSDSNHSHERDKMVYTKLERLSFAQTRYWFLNQFHEDKTSHNVTLLFKMGTLPRIADLEAAIHLVGMRHETLRTCYLTETDEGKNPYQAILEYCPLRLEKCRVGDDEDVMSEVTNIRNHVYSLESGELARIRLITTAANKSLLLIGWHHMALDAASFHIFLHELGLAYSKQPLPPRPRQYTDFAAAQRAAYEKGEMDRELAYWKTELEQMPAPLPLLPMASTGVRQALKKYDLYDIRSDVGPATMRTIKAACRKHRASPFHFFLAVLRIFLARLTGVDDFCIGVAESNRFDAANAGIVGFLLNLLPLRFQSGIEGQSFGEVLTATRDKAYKALQNSSVPFDKLLDELGAARSTAYSPLFQVLIDWQPQTGDNYKLGDIDMVAERILPAQTAYDLTLLIGESADGGAIVNVRAQSSLYDRKAAELIARGFMELVEALATDFSQPVDDTPMYQSEAEHAIKLGEGPLLATAWPETISRRVDEVSDKYPDRIAVKDTEGRELTYKGLADRTTLLAARLLELRVAPGSPVCLFMQPTADWVCSMLAIWKVNLVYVPLDLRNPVARLASMVQDCQPRVIICQDNTAAEVEALGFPAAQVLNISHQNADTEISTVVENKSDPQARCTILYTSGTTGRPKGIQLRHSSLRNEVEGYTKRWQLGAETALQQGAMTFNHSLDQMLVGLCNGGRVIVVSRSLRGDPVSLTKLIVDEQVTYTKATPSEYSTWLQYGSDSLSRASTWLFAFGGGEHLTTSLAQRFRALELPQLRLFNSYGPGEITISSHKCEIDYKDEGSAPPGNIYPVGESLPNYSVYIVDKKMRCVPRGVSGEILIGGAGPCMGYLNMDSLNEEKFIRNPFARPEYLSQGWTRAYRTFDRGHLLSDGSLVIQGRLDGDTQVKLRGLRIELGDIESTILEVANGLLDHVVVSARGEKDQFLAAHVVFSPQFHGDVDQFLKQMKFRLPLPQYMCPALFVPVEQLPLNIHGKFDRRAVESLPLPRVSQTSNPASPSNTLLTPAESAMRNTWSKVLNDEGFINMSDIDSGTDFFMVGGSSVLLVKLQAMLHEELGAVVPLVELFEHSTLGAMAVTAEAVRQTNAIDWEAETSIDDIVAFQLPPAVPPSASVQKSGLTVVLTGVTSFLGREILRLLVADPKVAHIHAVAVRSRVGSKRPLPDPHPNLTLHDGDLCSPYLGLSASAFASLATIADVVIHNGANRSLWDDYQVVREANVASTKTLITLTLASSRRVPIHFISSGELASMAADGATPAQNGQQGYLASKWASERLLQRAAAEFGIPTIAHRLTKKIVKPTSPQAVLDKCRSIACQMRCLPTKGGWEGILTFTPTNVLAMDISAKVLDVNAGGNAPAAHKELVVHEHQATVQVSIADIITATRETSEPVDNYDKLIFPYWIGRARREFDFGLFVTGHDVVVGEGEKKSITVV</sequence>
<dbReference type="InterPro" id="IPR020845">
    <property type="entry name" value="AMP-binding_CS"/>
</dbReference>
<dbReference type="InterPro" id="IPR045851">
    <property type="entry name" value="AMP-bd_C_sf"/>
</dbReference>
<dbReference type="SUPFAM" id="SSF52777">
    <property type="entry name" value="CoA-dependent acyltransferases"/>
    <property type="match status" value="2"/>
</dbReference>
<keyword evidence="2" id="KW-0597">Phosphoprotein</keyword>
<dbReference type="Pfam" id="PF08659">
    <property type="entry name" value="KR"/>
    <property type="match status" value="1"/>
</dbReference>
<feature type="region of interest" description="Disordered" evidence="5">
    <location>
        <begin position="260"/>
        <end position="302"/>
    </location>
</feature>
<evidence type="ECO:0000313" key="7">
    <source>
        <dbReference type="EMBL" id="OJJ08105.1"/>
    </source>
</evidence>
<dbReference type="InterPro" id="IPR000873">
    <property type="entry name" value="AMP-dep_synth/lig_dom"/>
</dbReference>
<dbReference type="VEuPathDB" id="FungiDB:ASPVEDRAFT_143764"/>
<feature type="domain" description="Carrier" evidence="6">
    <location>
        <begin position="1298"/>
        <end position="1379"/>
    </location>
</feature>
<dbReference type="GO" id="GO:0043041">
    <property type="term" value="P:amino acid activation for nonribosomal peptide biosynthetic process"/>
    <property type="evidence" value="ECO:0007669"/>
    <property type="project" value="TreeGrafter"/>
</dbReference>
<dbReference type="Gene3D" id="3.40.50.720">
    <property type="entry name" value="NAD(P)-binding Rossmann-like Domain"/>
    <property type="match status" value="2"/>
</dbReference>
<dbReference type="OrthoDB" id="4444247at2759"/>
<protein>
    <recommendedName>
        <fullName evidence="6">Carrier domain-containing protein</fullName>
    </recommendedName>
</protein>
<dbReference type="GeneID" id="63723452"/>
<dbReference type="PROSITE" id="PS00455">
    <property type="entry name" value="AMP_BINDING"/>
    <property type="match status" value="1"/>
</dbReference>
<dbReference type="CDD" id="cd19532">
    <property type="entry name" value="C_PKS-NRPS"/>
    <property type="match status" value="1"/>
</dbReference>
<dbReference type="InterPro" id="IPR036736">
    <property type="entry name" value="ACP-like_sf"/>
</dbReference>
<dbReference type="Pfam" id="PF00550">
    <property type="entry name" value="PP-binding"/>
    <property type="match status" value="2"/>
</dbReference>
<dbReference type="GO" id="GO:0016874">
    <property type="term" value="F:ligase activity"/>
    <property type="evidence" value="ECO:0007669"/>
    <property type="project" value="UniProtKB-KW"/>
</dbReference>
<dbReference type="Gene3D" id="3.30.559.30">
    <property type="entry name" value="Nonribosomal peptide synthetase, condensation domain"/>
    <property type="match status" value="1"/>
</dbReference>
<dbReference type="GO" id="GO:0044550">
    <property type="term" value="P:secondary metabolite biosynthetic process"/>
    <property type="evidence" value="ECO:0007669"/>
    <property type="project" value="TreeGrafter"/>
</dbReference>
<dbReference type="Pfam" id="PF00668">
    <property type="entry name" value="Condensation"/>
    <property type="match status" value="1"/>
</dbReference>
<evidence type="ECO:0000256" key="5">
    <source>
        <dbReference type="SAM" id="MobiDB-lite"/>
    </source>
</evidence>
<dbReference type="InterPro" id="IPR042099">
    <property type="entry name" value="ANL_N_sf"/>
</dbReference>
<dbReference type="CDD" id="cd05930">
    <property type="entry name" value="A_NRPS"/>
    <property type="match status" value="1"/>
</dbReference>
<dbReference type="SUPFAM" id="SSF56801">
    <property type="entry name" value="Acetyl-CoA synthetase-like"/>
    <property type="match status" value="1"/>
</dbReference>
<comment type="similarity">
    <text evidence="4">Belongs to the NRP synthetase family.</text>
</comment>
<dbReference type="PANTHER" id="PTHR45527">
    <property type="entry name" value="NONRIBOSOMAL PEPTIDE SYNTHETASE"/>
    <property type="match status" value="1"/>
</dbReference>
<dbReference type="Pfam" id="PF07993">
    <property type="entry name" value="NAD_binding_4"/>
    <property type="match status" value="1"/>
</dbReference>
<dbReference type="InterPro" id="IPR001242">
    <property type="entry name" value="Condensation_dom"/>
</dbReference>
<gene>
    <name evidence="7" type="ORF">ASPVEDRAFT_143764</name>
</gene>
<feature type="compositionally biased region" description="Basic and acidic residues" evidence="5">
    <location>
        <begin position="261"/>
        <end position="271"/>
    </location>
</feature>
<dbReference type="Pfam" id="PF00501">
    <property type="entry name" value="AMP-binding"/>
    <property type="match status" value="1"/>
</dbReference>
<dbReference type="Proteomes" id="UP000184073">
    <property type="component" value="Unassembled WGS sequence"/>
</dbReference>
<dbReference type="SUPFAM" id="SSF51735">
    <property type="entry name" value="NAD(P)-binding Rossmann-fold domains"/>
    <property type="match status" value="1"/>
</dbReference>
<dbReference type="EMBL" id="KV878139">
    <property type="protein sequence ID" value="OJJ08105.1"/>
    <property type="molecule type" value="Genomic_DNA"/>
</dbReference>
<evidence type="ECO:0000256" key="1">
    <source>
        <dbReference type="ARBA" id="ARBA00022450"/>
    </source>
</evidence>
<dbReference type="InterPro" id="IPR023213">
    <property type="entry name" value="CAT-like_dom_sf"/>
</dbReference>
<dbReference type="InterPro" id="IPR013968">
    <property type="entry name" value="PKS_KR"/>
</dbReference>
<dbReference type="InterPro" id="IPR006162">
    <property type="entry name" value="Ppantetheine_attach_site"/>
</dbReference>
<dbReference type="InterPro" id="IPR020806">
    <property type="entry name" value="PKS_PP-bd"/>
</dbReference>
<evidence type="ECO:0000256" key="4">
    <source>
        <dbReference type="ARBA" id="ARBA00029454"/>
    </source>
</evidence>
<dbReference type="SUPFAM" id="SSF47336">
    <property type="entry name" value="ACP-like"/>
    <property type="match status" value="2"/>
</dbReference>
<evidence type="ECO:0000313" key="8">
    <source>
        <dbReference type="Proteomes" id="UP000184073"/>
    </source>
</evidence>
<accession>A0A1L9Q2V7</accession>
<keyword evidence="3" id="KW-0436">Ligase</keyword>
<name>A0A1L9Q2V7_ASPVE</name>
<dbReference type="GO" id="GO:0031177">
    <property type="term" value="F:phosphopantetheine binding"/>
    <property type="evidence" value="ECO:0007669"/>
    <property type="project" value="InterPro"/>
</dbReference>
<dbReference type="PROSITE" id="PS00012">
    <property type="entry name" value="PHOSPHOPANTETHEINE"/>
    <property type="match status" value="1"/>
</dbReference>
<feature type="compositionally biased region" description="Low complexity" evidence="5">
    <location>
        <begin position="273"/>
        <end position="297"/>
    </location>
</feature>
<dbReference type="InterPro" id="IPR036291">
    <property type="entry name" value="NAD(P)-bd_dom_sf"/>
</dbReference>
<dbReference type="PANTHER" id="PTHR45527:SF1">
    <property type="entry name" value="FATTY ACID SYNTHASE"/>
    <property type="match status" value="1"/>
</dbReference>
<proteinExistence type="inferred from homology"/>
<dbReference type="STRING" id="1036611.A0A1L9Q2V7"/>
<dbReference type="Gene3D" id="3.30.300.30">
    <property type="match status" value="1"/>
</dbReference>
<dbReference type="SMART" id="SM00823">
    <property type="entry name" value="PKS_PP"/>
    <property type="match status" value="2"/>
</dbReference>
<keyword evidence="8" id="KW-1185">Reference proteome</keyword>
<dbReference type="Gene3D" id="1.10.1200.10">
    <property type="entry name" value="ACP-like"/>
    <property type="match status" value="2"/>
</dbReference>
<dbReference type="InterPro" id="IPR013120">
    <property type="entry name" value="FAR_NAD-bd"/>
</dbReference>
<dbReference type="GO" id="GO:0005737">
    <property type="term" value="C:cytoplasm"/>
    <property type="evidence" value="ECO:0007669"/>
    <property type="project" value="TreeGrafter"/>
</dbReference>
<evidence type="ECO:0000256" key="2">
    <source>
        <dbReference type="ARBA" id="ARBA00022553"/>
    </source>
</evidence>
<feature type="domain" description="Carrier" evidence="6">
    <location>
        <begin position="180"/>
        <end position="255"/>
    </location>
</feature>
<dbReference type="Gene3D" id="3.40.50.12780">
    <property type="entry name" value="N-terminal domain of ligase-like"/>
    <property type="match status" value="1"/>
</dbReference>